<reference evidence="2 3" key="1">
    <citation type="submission" date="2018-06" db="EMBL/GenBank/DDBJ databases">
        <title>Complete genome sequnece of Lactobacillus amylovorus PMRA3.</title>
        <authorList>
            <person name="Nam Y.-D."/>
            <person name="Chung W.-H."/>
            <person name="Park Y.S."/>
            <person name="Kang J."/>
        </authorList>
    </citation>
    <scope>NUCLEOTIDE SEQUENCE [LARGE SCALE GENOMIC DNA]</scope>
    <source>
        <strain evidence="2 3">PMRA3</strain>
    </source>
</reference>
<name>A0A5B8EEZ5_LACAM</name>
<evidence type="ECO:0000313" key="3">
    <source>
        <dbReference type="Proteomes" id="UP000312326"/>
    </source>
</evidence>
<protein>
    <submittedName>
        <fullName evidence="2">Uncharacterized protein</fullName>
    </submittedName>
</protein>
<organism evidence="2 3">
    <name type="scientific">Lactobacillus amylovorus</name>
    <dbReference type="NCBI Taxonomy" id="1604"/>
    <lineage>
        <taxon>Bacteria</taxon>
        <taxon>Bacillati</taxon>
        <taxon>Bacillota</taxon>
        <taxon>Bacilli</taxon>
        <taxon>Lactobacillales</taxon>
        <taxon>Lactobacillaceae</taxon>
        <taxon>Lactobacillus</taxon>
    </lineage>
</organism>
<gene>
    <name evidence="2" type="ORF">DM298_03545</name>
</gene>
<feature type="compositionally biased region" description="Polar residues" evidence="1">
    <location>
        <begin position="139"/>
        <end position="149"/>
    </location>
</feature>
<evidence type="ECO:0000313" key="2">
    <source>
        <dbReference type="EMBL" id="QDD70050.1"/>
    </source>
</evidence>
<dbReference type="EMBL" id="CP029754">
    <property type="protein sequence ID" value="QDD70050.1"/>
    <property type="molecule type" value="Genomic_DNA"/>
</dbReference>
<evidence type="ECO:0000256" key="1">
    <source>
        <dbReference type="SAM" id="MobiDB-lite"/>
    </source>
</evidence>
<dbReference type="AlphaFoldDB" id="A0A5B8EEZ5"/>
<feature type="region of interest" description="Disordered" evidence="1">
    <location>
        <begin position="126"/>
        <end position="149"/>
    </location>
</feature>
<accession>A0A5B8EEZ5</accession>
<dbReference type="RefSeq" id="WP_139962161.1">
    <property type="nucleotide sequence ID" value="NZ_CP029754.1"/>
</dbReference>
<proteinExistence type="predicted"/>
<sequence>MPIILRRFFFYLVYNRETALYKLHYIDVNGSTKSNGFTANDGTELTNHGISNVSGYVEESSDPTKLNLWNFTDDGYVLVDASGNVKGADGNVDISKLGKQEFIEGMGDNNDHDQYVYLKHAVEEITPETSDSDIPKDPSNPTNSSVDKNTLSKTFTHTIYYKANTTDGATLKDATTQIVVIDTQLQIV</sequence>
<dbReference type="Proteomes" id="UP000312326">
    <property type="component" value="Chromosome"/>
</dbReference>